<gene>
    <name evidence="3" type="ORF">A3D65_00850</name>
</gene>
<evidence type="ECO:0000256" key="2">
    <source>
        <dbReference type="SAM" id="Phobius"/>
    </source>
</evidence>
<dbReference type="EMBL" id="MHLL01000054">
    <property type="protein sequence ID" value="OGZ07691.1"/>
    <property type="molecule type" value="Genomic_DNA"/>
</dbReference>
<sequence length="936" mass="100475">MVTEEMLKFIRDERVAGMTDVELTELLLTEGGWDQADVDEAFRALAVTSVTSLSLPRPTTEPFIAPAVPPFAFPPEPLMPPSSPAQTSREVLAIEPDQSSSVQQLTPPASVQPPTPTPAPATLPPSFEGQTLDQTFAEPSPKFSVPLPPPASSLTLVASPQSFSHPPPFGDDHDGADITARPATTPTSVPLPPIFVPSAVPPPPAASITATLAAIKTESASSVDRAPTGLFLGRPLAQRKMAPEQFAGLFSDKAGKMETKWSLSGLIGRDKDKPLSPPSATTGSSQLSTPIVSDFPAGASLIKFDLSSALRQSHFTKAEEPVLPQDHALVTEVSAPYKSPAKPFIDALTGRPEKDLSTHLPTGTSPDRTPLAPNGTPPYEEKEKKKVEFYAKRIMSLDLLRGAQGASVETPAPATAPTTIKKVLDHALLKAETKIRPAEVSPSTPPIFLDEVTRRQKIKHMLVFAVGALLLLALIGGGIFAFFRFRGEDPEALLSAAFARFFDTLAFAYVGEASADLMLTGLPGSDREDGMIKFSLKYSGKLANSSTGYGDGTHKVAFNGGWQTGTSTFGTSVESDIMIIGDEFYFNILSIPSESELDPVLLRANWIKVNLAEIAREFQLGGTAQGEEEYGSFGGTAGELTLRVLLQKHLPFQGRGSPVREEIDSVSVLRTRIVADPDRLAELFRALHRRYVNRDLKFTEEELLRFKDALAKLSGDVWTDEETGALIKITVAADLDDDIGVVHVKGPLSLQFSFSGFNEAPLFGTPSPVVSLTELRAQMEESKRLKTLRASDEIRVDRVTLLVESLKAYYEAKGRYPKELSELYGAKKLAESSVDLATLKDYHYRSYIKSGVYSKAGQCSTTGKICAFYHLGTNLFGPDNAALQSDADQTTAILGSDKAGCGGEKDAACYDIVSPAIAITTASAPATTTTVTAPLR</sequence>
<evidence type="ECO:0000313" key="4">
    <source>
        <dbReference type="Proteomes" id="UP000177996"/>
    </source>
</evidence>
<comment type="caution">
    <text evidence="3">The sequence shown here is derived from an EMBL/GenBank/DDBJ whole genome shotgun (WGS) entry which is preliminary data.</text>
</comment>
<feature type="region of interest" description="Disordered" evidence="1">
    <location>
        <begin position="266"/>
        <end position="288"/>
    </location>
</feature>
<keyword evidence="2" id="KW-0472">Membrane</keyword>
<dbReference type="Proteomes" id="UP000177996">
    <property type="component" value="Unassembled WGS sequence"/>
</dbReference>
<organism evidence="3 4">
    <name type="scientific">Candidatus Lloydbacteria bacterium RIFCSPHIGHO2_02_FULL_50_13</name>
    <dbReference type="NCBI Taxonomy" id="1798661"/>
    <lineage>
        <taxon>Bacteria</taxon>
        <taxon>Candidatus Lloydiibacteriota</taxon>
    </lineage>
</organism>
<feature type="region of interest" description="Disordered" evidence="1">
    <location>
        <begin position="96"/>
        <end position="139"/>
    </location>
</feature>
<keyword evidence="2" id="KW-1133">Transmembrane helix</keyword>
<accession>A0A1G2D442</accession>
<reference evidence="3 4" key="1">
    <citation type="journal article" date="2016" name="Nat. Commun.">
        <title>Thousands of microbial genomes shed light on interconnected biogeochemical processes in an aquifer system.</title>
        <authorList>
            <person name="Anantharaman K."/>
            <person name="Brown C.T."/>
            <person name="Hug L.A."/>
            <person name="Sharon I."/>
            <person name="Castelle C.J."/>
            <person name="Probst A.J."/>
            <person name="Thomas B.C."/>
            <person name="Singh A."/>
            <person name="Wilkins M.J."/>
            <person name="Karaoz U."/>
            <person name="Brodie E.L."/>
            <person name="Williams K.H."/>
            <person name="Hubbard S.S."/>
            <person name="Banfield J.F."/>
        </authorList>
    </citation>
    <scope>NUCLEOTIDE SEQUENCE [LARGE SCALE GENOMIC DNA]</scope>
</reference>
<evidence type="ECO:0000256" key="1">
    <source>
        <dbReference type="SAM" id="MobiDB-lite"/>
    </source>
</evidence>
<dbReference type="AlphaFoldDB" id="A0A1G2D442"/>
<feature type="region of interest" description="Disordered" evidence="1">
    <location>
        <begin position="350"/>
        <end position="382"/>
    </location>
</feature>
<protein>
    <submittedName>
        <fullName evidence="3">Uncharacterized protein</fullName>
    </submittedName>
</protein>
<feature type="transmembrane region" description="Helical" evidence="2">
    <location>
        <begin position="462"/>
        <end position="483"/>
    </location>
</feature>
<keyword evidence="2" id="KW-0812">Transmembrane</keyword>
<proteinExistence type="predicted"/>
<feature type="compositionally biased region" description="Pro residues" evidence="1">
    <location>
        <begin position="110"/>
        <end position="123"/>
    </location>
</feature>
<evidence type="ECO:0000313" key="3">
    <source>
        <dbReference type="EMBL" id="OGZ07691.1"/>
    </source>
</evidence>
<feature type="compositionally biased region" description="Polar residues" evidence="1">
    <location>
        <begin position="278"/>
        <end position="288"/>
    </location>
</feature>
<dbReference type="STRING" id="1798661.A3D65_00850"/>
<name>A0A1G2D442_9BACT</name>